<gene>
    <name evidence="2" type="ORF">LCGC14_1048970</name>
</gene>
<dbReference type="Pfam" id="PF08719">
    <property type="entry name" value="NADAR"/>
    <property type="match status" value="1"/>
</dbReference>
<proteinExistence type="predicted"/>
<evidence type="ECO:0000313" key="2">
    <source>
        <dbReference type="EMBL" id="KKN09202.1"/>
    </source>
</evidence>
<feature type="domain" description="NADAR" evidence="1">
    <location>
        <begin position="6"/>
        <end position="142"/>
    </location>
</feature>
<name>A0A0F9NB89_9ZZZZ</name>
<sequence>MSTDIFFWSRKAEHGWLSNFWRTPIKVDGQVWSTSEHYYQAQKTFDPLEQTMIWNCAKPLEAKLAGYHVTLRPDWEEVKEAIMLTALRAKFGAHALLAQWLLETGDAALHEDSPWDEYWGWVNGRGQDRLGKLLMQVREELRAAAA</sequence>
<evidence type="ECO:0000259" key="1">
    <source>
        <dbReference type="Pfam" id="PF08719"/>
    </source>
</evidence>
<dbReference type="SUPFAM" id="SSF143990">
    <property type="entry name" value="YbiA-like"/>
    <property type="match status" value="1"/>
</dbReference>
<dbReference type="EMBL" id="LAZR01004374">
    <property type="protein sequence ID" value="KKN09202.1"/>
    <property type="molecule type" value="Genomic_DNA"/>
</dbReference>
<dbReference type="InterPro" id="IPR037238">
    <property type="entry name" value="YbiA-like_sf"/>
</dbReference>
<accession>A0A0F9NB89</accession>
<protein>
    <recommendedName>
        <fullName evidence="1">NADAR domain-containing protein</fullName>
    </recommendedName>
</protein>
<comment type="caution">
    <text evidence="2">The sequence shown here is derived from an EMBL/GenBank/DDBJ whole genome shotgun (WGS) entry which is preliminary data.</text>
</comment>
<dbReference type="InterPro" id="IPR012816">
    <property type="entry name" value="NADAR"/>
</dbReference>
<dbReference type="Gene3D" id="1.10.357.40">
    <property type="entry name" value="YbiA-like"/>
    <property type="match status" value="1"/>
</dbReference>
<dbReference type="CDD" id="cd15457">
    <property type="entry name" value="NADAR"/>
    <property type="match status" value="1"/>
</dbReference>
<organism evidence="2">
    <name type="scientific">marine sediment metagenome</name>
    <dbReference type="NCBI Taxonomy" id="412755"/>
    <lineage>
        <taxon>unclassified sequences</taxon>
        <taxon>metagenomes</taxon>
        <taxon>ecological metagenomes</taxon>
    </lineage>
</organism>
<dbReference type="AlphaFoldDB" id="A0A0F9NB89"/>
<reference evidence="2" key="1">
    <citation type="journal article" date="2015" name="Nature">
        <title>Complex archaea that bridge the gap between prokaryotes and eukaryotes.</title>
        <authorList>
            <person name="Spang A."/>
            <person name="Saw J.H."/>
            <person name="Jorgensen S.L."/>
            <person name="Zaremba-Niedzwiedzka K."/>
            <person name="Martijn J."/>
            <person name="Lind A.E."/>
            <person name="van Eijk R."/>
            <person name="Schleper C."/>
            <person name="Guy L."/>
            <person name="Ettema T.J."/>
        </authorList>
    </citation>
    <scope>NUCLEOTIDE SEQUENCE</scope>
</reference>
<dbReference type="NCBIfam" id="TIGR02464">
    <property type="entry name" value="ribofla_fusion"/>
    <property type="match status" value="1"/>
</dbReference>